<dbReference type="PANTHER" id="PTHR37166">
    <property type="entry name" value="PROTEIN FLAG"/>
    <property type="match status" value="1"/>
</dbReference>
<dbReference type="SUPFAM" id="SSF160214">
    <property type="entry name" value="FlaG-like"/>
    <property type="match status" value="1"/>
</dbReference>
<organism evidence="2">
    <name type="scientific">Metalysinibacillus saudimassiliensis</name>
    <dbReference type="NCBI Taxonomy" id="1461583"/>
    <lineage>
        <taxon>Bacteria</taxon>
        <taxon>Bacillati</taxon>
        <taxon>Bacillota</taxon>
        <taxon>Bacilli</taxon>
        <taxon>Bacillales</taxon>
        <taxon>Caryophanaceae</taxon>
        <taxon>Metalysinibacillus</taxon>
    </lineage>
</organism>
<dbReference type="InterPro" id="IPR035924">
    <property type="entry name" value="FlaG-like_sf"/>
</dbReference>
<keyword evidence="2" id="KW-0282">Flagellum</keyword>
<dbReference type="Pfam" id="PF03646">
    <property type="entry name" value="FlaG"/>
    <property type="match status" value="1"/>
</dbReference>
<accession>A0A078M9I1</accession>
<dbReference type="AlphaFoldDB" id="A0A078M9I1"/>
<dbReference type="EMBL" id="LN483074">
    <property type="protein sequence ID" value="CEA02072.1"/>
    <property type="molecule type" value="Genomic_DNA"/>
</dbReference>
<dbReference type="HOGENOM" id="CLU_120910_3_2_9"/>
<evidence type="ECO:0000313" key="2">
    <source>
        <dbReference type="EMBL" id="CEA02072.1"/>
    </source>
</evidence>
<dbReference type="PANTHER" id="PTHR37166:SF1">
    <property type="entry name" value="PROTEIN FLAG"/>
    <property type="match status" value="1"/>
</dbReference>
<feature type="compositionally biased region" description="Low complexity" evidence="1">
    <location>
        <begin position="14"/>
        <end position="41"/>
    </location>
</feature>
<keyword evidence="2" id="KW-0966">Cell projection</keyword>
<keyword evidence="2" id="KW-0969">Cilium</keyword>
<sequence length="146" mass="16088">MRISSQASSMDMTTSVSSANKNAVASTTSAAQNAQRQVQQATKPKVADRPNVTEATSAKAAEGLAKTEANKEKLQQAVDSLNDFMVENMLPPTTSKFRFHEGLDRYYVQVVDAQTDEVIKEVPPEKLLNAFYEMQKMVGMIVDEKI</sequence>
<proteinExistence type="predicted"/>
<dbReference type="Gene3D" id="3.30.160.170">
    <property type="entry name" value="FlaG-like"/>
    <property type="match status" value="1"/>
</dbReference>
<dbReference type="PATRIC" id="fig|1461583.4.peg.1082"/>
<evidence type="ECO:0000256" key="1">
    <source>
        <dbReference type="SAM" id="MobiDB-lite"/>
    </source>
</evidence>
<protein>
    <submittedName>
        <fullName evidence="2">Flagellar protein FlaG</fullName>
    </submittedName>
</protein>
<feature type="region of interest" description="Disordered" evidence="1">
    <location>
        <begin position="1"/>
        <end position="70"/>
    </location>
</feature>
<dbReference type="InterPro" id="IPR005186">
    <property type="entry name" value="FlaG"/>
</dbReference>
<reference evidence="2" key="1">
    <citation type="submission" date="2014-07" db="EMBL/GenBank/DDBJ databases">
        <authorList>
            <person name="Urmite Genomes Urmite Genomes"/>
        </authorList>
    </citation>
    <scope>NUCLEOTIDE SEQUENCE</scope>
    <source>
        <strain evidence="2">13S34_air</strain>
    </source>
</reference>
<gene>
    <name evidence="2" type="ORF">BN1050_01121</name>
</gene>
<feature type="compositionally biased region" description="Polar residues" evidence="1">
    <location>
        <begin position="1"/>
        <end position="13"/>
    </location>
</feature>
<name>A0A078M9I1_9BACL</name>